<gene>
    <name evidence="1" type="ORF">PG993_008017</name>
</gene>
<evidence type="ECO:0000313" key="2">
    <source>
        <dbReference type="Proteomes" id="UP001444661"/>
    </source>
</evidence>
<sequence>MVEQYQVPQKTSYELAPFQQGLQETYKYILDLGGKQEQLKVETLGFQTRFHTMIRKYIKKKQSATVRTAGDILVCGRRL</sequence>
<organism evidence="1 2">
    <name type="scientific">Apiospora rasikravindrae</name>
    <dbReference type="NCBI Taxonomy" id="990691"/>
    <lineage>
        <taxon>Eukaryota</taxon>
        <taxon>Fungi</taxon>
        <taxon>Dikarya</taxon>
        <taxon>Ascomycota</taxon>
        <taxon>Pezizomycotina</taxon>
        <taxon>Sordariomycetes</taxon>
        <taxon>Xylariomycetidae</taxon>
        <taxon>Amphisphaeriales</taxon>
        <taxon>Apiosporaceae</taxon>
        <taxon>Apiospora</taxon>
    </lineage>
</organism>
<reference evidence="1 2" key="1">
    <citation type="submission" date="2023-01" db="EMBL/GenBank/DDBJ databases">
        <title>Analysis of 21 Apiospora genomes using comparative genomics revels a genus with tremendous synthesis potential of carbohydrate active enzymes and secondary metabolites.</title>
        <authorList>
            <person name="Sorensen T."/>
        </authorList>
    </citation>
    <scope>NUCLEOTIDE SEQUENCE [LARGE SCALE GENOMIC DNA]</scope>
    <source>
        <strain evidence="1 2">CBS 33761</strain>
    </source>
</reference>
<protein>
    <submittedName>
        <fullName evidence="1">RNA binding effector protein</fullName>
    </submittedName>
</protein>
<keyword evidence="2" id="KW-1185">Reference proteome</keyword>
<dbReference type="Proteomes" id="UP001444661">
    <property type="component" value="Unassembled WGS sequence"/>
</dbReference>
<dbReference type="EMBL" id="JAQQWK010000006">
    <property type="protein sequence ID" value="KAK8039606.1"/>
    <property type="molecule type" value="Genomic_DNA"/>
</dbReference>
<comment type="caution">
    <text evidence="1">The sequence shown here is derived from an EMBL/GenBank/DDBJ whole genome shotgun (WGS) entry which is preliminary data.</text>
</comment>
<accession>A0ABR1T0J5</accession>
<name>A0ABR1T0J5_9PEZI</name>
<proteinExistence type="predicted"/>
<evidence type="ECO:0000313" key="1">
    <source>
        <dbReference type="EMBL" id="KAK8039606.1"/>
    </source>
</evidence>